<keyword evidence="2" id="KW-0812">Transmembrane</keyword>
<evidence type="ECO:0008006" key="5">
    <source>
        <dbReference type="Google" id="ProtNLM"/>
    </source>
</evidence>
<comment type="caution">
    <text evidence="3">The sequence shown here is derived from an EMBL/GenBank/DDBJ whole genome shotgun (WGS) entry which is preliminary data.</text>
</comment>
<dbReference type="eggNOG" id="COG2919">
    <property type="taxonomic scope" value="Bacteria"/>
</dbReference>
<dbReference type="STRING" id="561180.BIFGAL_02874"/>
<organism evidence="3 4">
    <name type="scientific">Bifidobacterium gallicum DSM 20093 = LMG 11596</name>
    <dbReference type="NCBI Taxonomy" id="561180"/>
    <lineage>
        <taxon>Bacteria</taxon>
        <taxon>Bacillati</taxon>
        <taxon>Actinomycetota</taxon>
        <taxon>Actinomycetes</taxon>
        <taxon>Bifidobacteriales</taxon>
        <taxon>Bifidobacteriaceae</taxon>
        <taxon>Bifidobacterium</taxon>
    </lineage>
</organism>
<evidence type="ECO:0000313" key="3">
    <source>
        <dbReference type="EMBL" id="EFA23766.1"/>
    </source>
</evidence>
<feature type="transmembrane region" description="Helical" evidence="2">
    <location>
        <begin position="68"/>
        <end position="88"/>
    </location>
</feature>
<sequence>MMAAQPARKMRSHAAPAGRKDKEQTENASSRPELKLVVGSGATQTKTQGLKQSIADLWSWTKTKTSPMVHIIVAVVFLIGCLLGSLLLRTQMVQNSFDASEISQHITVLNQDVEEDQARLDELEASLPQKAQDLGMQPADGSITIDLNGYKPSHMEGQQ</sequence>
<accession>D1NSW4</accession>
<evidence type="ECO:0000256" key="1">
    <source>
        <dbReference type="SAM" id="MobiDB-lite"/>
    </source>
</evidence>
<name>D1NSW4_9BIFI</name>
<reference evidence="3 4" key="1">
    <citation type="submission" date="2009-11" db="EMBL/GenBank/DDBJ databases">
        <authorList>
            <person name="Weinstock G."/>
            <person name="Sodergren E."/>
            <person name="Clifton S."/>
            <person name="Fulton L."/>
            <person name="Fulton B."/>
            <person name="Courtney L."/>
            <person name="Fronick C."/>
            <person name="Harrison M."/>
            <person name="Strong C."/>
            <person name="Farmer C."/>
            <person name="Delahaunty K."/>
            <person name="Markovic C."/>
            <person name="Hall O."/>
            <person name="Minx P."/>
            <person name="Tomlinson C."/>
            <person name="Mitreva M."/>
            <person name="Nelson J."/>
            <person name="Hou S."/>
            <person name="Wollam A."/>
            <person name="Pepin K.H."/>
            <person name="Johnson M."/>
            <person name="Bhonagiri V."/>
            <person name="Nash W.E."/>
            <person name="Warren W."/>
            <person name="Chinwalla A."/>
            <person name="Mardis E.R."/>
            <person name="Wilson R.K."/>
        </authorList>
    </citation>
    <scope>NUCLEOTIDE SEQUENCE [LARGE SCALE GENOMIC DNA]</scope>
    <source>
        <strain evidence="3 4">DSM 20093</strain>
    </source>
</reference>
<evidence type="ECO:0000313" key="4">
    <source>
        <dbReference type="Proteomes" id="UP000003656"/>
    </source>
</evidence>
<proteinExistence type="predicted"/>
<dbReference type="Proteomes" id="UP000003656">
    <property type="component" value="Unassembled WGS sequence"/>
</dbReference>
<gene>
    <name evidence="3" type="ORF">BIFGAL_02874</name>
</gene>
<dbReference type="AlphaFoldDB" id="D1NSW4"/>
<dbReference type="RefSeq" id="WP_006294281.1">
    <property type="nucleotide sequence ID" value="NZ_ABXB03000001.1"/>
</dbReference>
<protein>
    <recommendedName>
        <fullName evidence="5">Cell division protein FtsL</fullName>
    </recommendedName>
</protein>
<keyword evidence="2" id="KW-1133">Transmembrane helix</keyword>
<feature type="region of interest" description="Disordered" evidence="1">
    <location>
        <begin position="1"/>
        <end position="42"/>
    </location>
</feature>
<keyword evidence="2" id="KW-0472">Membrane</keyword>
<evidence type="ECO:0000256" key="2">
    <source>
        <dbReference type="SAM" id="Phobius"/>
    </source>
</evidence>
<dbReference type="EMBL" id="ABXB03000001">
    <property type="protein sequence ID" value="EFA23766.1"/>
    <property type="molecule type" value="Genomic_DNA"/>
</dbReference>